<evidence type="ECO:0000259" key="4">
    <source>
        <dbReference type="SMART" id="SM00822"/>
    </source>
</evidence>
<name>A0AAE0MJU2_9PEZI</name>
<dbReference type="PANTHER" id="PTHR44169">
    <property type="entry name" value="NADPH-DEPENDENT 1-ACYLDIHYDROXYACETONE PHOSPHATE REDUCTASE"/>
    <property type="match status" value="1"/>
</dbReference>
<dbReference type="SUPFAM" id="SSF51735">
    <property type="entry name" value="NAD(P)-binding Rossmann-fold domains"/>
    <property type="match status" value="1"/>
</dbReference>
<evidence type="ECO:0000313" key="6">
    <source>
        <dbReference type="Proteomes" id="UP001286456"/>
    </source>
</evidence>
<dbReference type="SMART" id="SM00822">
    <property type="entry name" value="PKS_KR"/>
    <property type="match status" value="1"/>
</dbReference>
<dbReference type="InterPro" id="IPR057326">
    <property type="entry name" value="KR_dom"/>
</dbReference>
<organism evidence="5 6">
    <name type="scientific">Cercophora scortea</name>
    <dbReference type="NCBI Taxonomy" id="314031"/>
    <lineage>
        <taxon>Eukaryota</taxon>
        <taxon>Fungi</taxon>
        <taxon>Dikarya</taxon>
        <taxon>Ascomycota</taxon>
        <taxon>Pezizomycotina</taxon>
        <taxon>Sordariomycetes</taxon>
        <taxon>Sordariomycetidae</taxon>
        <taxon>Sordariales</taxon>
        <taxon>Lasiosphaeriaceae</taxon>
        <taxon>Cercophora</taxon>
    </lineage>
</organism>
<dbReference type="InterPro" id="IPR002347">
    <property type="entry name" value="SDR_fam"/>
</dbReference>
<dbReference type="GO" id="GO:0004806">
    <property type="term" value="F:triacylglycerol lipase activity"/>
    <property type="evidence" value="ECO:0007669"/>
    <property type="project" value="TreeGrafter"/>
</dbReference>
<protein>
    <recommendedName>
        <fullName evidence="4">Ketoreductase domain-containing protein</fullName>
    </recommendedName>
</protein>
<dbReference type="GO" id="GO:0019433">
    <property type="term" value="P:triglyceride catabolic process"/>
    <property type="evidence" value="ECO:0007669"/>
    <property type="project" value="TreeGrafter"/>
</dbReference>
<feature type="domain" description="Ketoreductase" evidence="4">
    <location>
        <begin position="4"/>
        <end position="187"/>
    </location>
</feature>
<dbReference type="PRINTS" id="PR00081">
    <property type="entry name" value="GDHRDH"/>
</dbReference>
<dbReference type="PANTHER" id="PTHR44169:SF6">
    <property type="entry name" value="NADPH-DEPENDENT 1-ACYLDIHYDROXYACETONE PHOSPHATE REDUCTASE"/>
    <property type="match status" value="1"/>
</dbReference>
<gene>
    <name evidence="5" type="ORF">B0T19DRAFT_470537</name>
</gene>
<reference evidence="5" key="1">
    <citation type="journal article" date="2023" name="Mol. Phylogenet. Evol.">
        <title>Genome-scale phylogeny and comparative genomics of the fungal order Sordariales.</title>
        <authorList>
            <person name="Hensen N."/>
            <person name="Bonometti L."/>
            <person name="Westerberg I."/>
            <person name="Brannstrom I.O."/>
            <person name="Guillou S."/>
            <person name="Cros-Aarteil S."/>
            <person name="Calhoun S."/>
            <person name="Haridas S."/>
            <person name="Kuo A."/>
            <person name="Mondo S."/>
            <person name="Pangilinan J."/>
            <person name="Riley R."/>
            <person name="LaButti K."/>
            <person name="Andreopoulos B."/>
            <person name="Lipzen A."/>
            <person name="Chen C."/>
            <person name="Yan M."/>
            <person name="Daum C."/>
            <person name="Ng V."/>
            <person name="Clum A."/>
            <person name="Steindorff A."/>
            <person name="Ohm R.A."/>
            <person name="Martin F."/>
            <person name="Silar P."/>
            <person name="Natvig D.O."/>
            <person name="Lalanne C."/>
            <person name="Gautier V."/>
            <person name="Ament-Velasquez S.L."/>
            <person name="Kruys A."/>
            <person name="Hutchinson M.I."/>
            <person name="Powell A.J."/>
            <person name="Barry K."/>
            <person name="Miller A.N."/>
            <person name="Grigoriev I.V."/>
            <person name="Debuchy R."/>
            <person name="Gladieux P."/>
            <person name="Hiltunen Thoren M."/>
            <person name="Johannesson H."/>
        </authorList>
    </citation>
    <scope>NUCLEOTIDE SEQUENCE</scope>
    <source>
        <strain evidence="5">SMH4131-1</strain>
    </source>
</reference>
<dbReference type="GO" id="GO:0006654">
    <property type="term" value="P:phosphatidic acid biosynthetic process"/>
    <property type="evidence" value="ECO:0007669"/>
    <property type="project" value="TreeGrafter"/>
</dbReference>
<comment type="similarity">
    <text evidence="1 3">Belongs to the short-chain dehydrogenases/reductases (SDR) family.</text>
</comment>
<dbReference type="Proteomes" id="UP001286456">
    <property type="component" value="Unassembled WGS sequence"/>
</dbReference>
<comment type="caution">
    <text evidence="5">The sequence shown here is derived from an EMBL/GenBank/DDBJ whole genome shotgun (WGS) entry which is preliminary data.</text>
</comment>
<evidence type="ECO:0000313" key="5">
    <source>
        <dbReference type="EMBL" id="KAK3335236.1"/>
    </source>
</evidence>
<reference evidence="5" key="2">
    <citation type="submission" date="2023-06" db="EMBL/GenBank/DDBJ databases">
        <authorList>
            <consortium name="Lawrence Berkeley National Laboratory"/>
            <person name="Haridas S."/>
            <person name="Hensen N."/>
            <person name="Bonometti L."/>
            <person name="Westerberg I."/>
            <person name="Brannstrom I.O."/>
            <person name="Guillou S."/>
            <person name="Cros-Aarteil S."/>
            <person name="Calhoun S."/>
            <person name="Kuo A."/>
            <person name="Mondo S."/>
            <person name="Pangilinan J."/>
            <person name="Riley R."/>
            <person name="Labutti K."/>
            <person name="Andreopoulos B."/>
            <person name="Lipzen A."/>
            <person name="Chen C."/>
            <person name="Yanf M."/>
            <person name="Daum C."/>
            <person name="Ng V."/>
            <person name="Clum A."/>
            <person name="Steindorff A."/>
            <person name="Ohm R."/>
            <person name="Martin F."/>
            <person name="Silar P."/>
            <person name="Natvig D."/>
            <person name="Lalanne C."/>
            <person name="Gautier V."/>
            <person name="Ament-Velasquez S.L."/>
            <person name="Kruys A."/>
            <person name="Hutchinson M.I."/>
            <person name="Powell A.J."/>
            <person name="Barry K."/>
            <person name="Miller A.N."/>
            <person name="Grigoriev I.V."/>
            <person name="Debuchy R."/>
            <person name="Gladieux P."/>
            <person name="Thoren M.H."/>
            <person name="Johannesson H."/>
        </authorList>
    </citation>
    <scope>NUCLEOTIDE SEQUENCE</scope>
    <source>
        <strain evidence="5">SMH4131-1</strain>
    </source>
</reference>
<dbReference type="GO" id="GO:0005783">
    <property type="term" value="C:endoplasmic reticulum"/>
    <property type="evidence" value="ECO:0007669"/>
    <property type="project" value="TreeGrafter"/>
</dbReference>
<dbReference type="Pfam" id="PF00106">
    <property type="entry name" value="adh_short"/>
    <property type="match status" value="1"/>
</dbReference>
<dbReference type="InterPro" id="IPR036291">
    <property type="entry name" value="NAD(P)-bd_dom_sf"/>
</dbReference>
<dbReference type="GO" id="GO:0005811">
    <property type="term" value="C:lipid droplet"/>
    <property type="evidence" value="ECO:0007669"/>
    <property type="project" value="TreeGrafter"/>
</dbReference>
<evidence type="ECO:0000256" key="1">
    <source>
        <dbReference type="ARBA" id="ARBA00006484"/>
    </source>
</evidence>
<dbReference type="AlphaFoldDB" id="A0AAE0MJU2"/>
<accession>A0AAE0MJU2</accession>
<keyword evidence="6" id="KW-1185">Reference proteome</keyword>
<evidence type="ECO:0000256" key="2">
    <source>
        <dbReference type="ARBA" id="ARBA00023002"/>
    </source>
</evidence>
<evidence type="ECO:0000256" key="3">
    <source>
        <dbReference type="RuleBase" id="RU000363"/>
    </source>
</evidence>
<dbReference type="PRINTS" id="PR00080">
    <property type="entry name" value="SDRFAMILY"/>
</dbReference>
<sequence>MAQKSVLITGCSAGGIGAALAFAFQKRGFLVFATARTTAKIPSALTALPNVVVLPLEVTSRESVAAAVESVKKTLSEGGRGHGGLDVLVNNSGVGMTVPMLDTDIDEAKALFDVNFFGVVRVTQAFAPLLVQAKGTIVNISSIAGEVSDIWTSMYCASKAALSHAAEGWRIELEPLGVSVVTVVTGMIETEFYNNHDSPDDAELPAESYYKQIEAAIAKKRRGELAEGTMKADVFAEKVVGDVVAGKTGKIWRGTLSSQIRFMMSFFPTSWIDIGLRSRAPGLSELGKANKDR</sequence>
<proteinExistence type="inferred from homology"/>
<keyword evidence="2" id="KW-0560">Oxidoreductase</keyword>
<dbReference type="Gene3D" id="3.40.50.720">
    <property type="entry name" value="NAD(P)-binding Rossmann-like Domain"/>
    <property type="match status" value="1"/>
</dbReference>
<dbReference type="EMBL" id="JAUEPO010000001">
    <property type="protein sequence ID" value="KAK3335236.1"/>
    <property type="molecule type" value="Genomic_DNA"/>
</dbReference>
<dbReference type="GO" id="GO:0000140">
    <property type="term" value="F:acylglycerone-phosphate reductase (NADP+) activity"/>
    <property type="evidence" value="ECO:0007669"/>
    <property type="project" value="TreeGrafter"/>
</dbReference>